<dbReference type="AlphaFoldDB" id="A0A934IAA8"/>
<comment type="caution">
    <text evidence="3">The sequence shown here is derived from an EMBL/GenBank/DDBJ whole genome shotgun (WGS) entry which is preliminary data.</text>
</comment>
<evidence type="ECO:0000256" key="1">
    <source>
        <dbReference type="SAM" id="MobiDB-lite"/>
    </source>
</evidence>
<evidence type="ECO:0000313" key="3">
    <source>
        <dbReference type="EMBL" id="MBI9114090.1"/>
    </source>
</evidence>
<gene>
    <name evidence="3" type="ORF">JAV76_03560</name>
</gene>
<keyword evidence="2" id="KW-0732">Signal</keyword>
<feature type="chain" id="PRO_5037413981" description="Lipoprotein" evidence="2">
    <location>
        <begin position="24"/>
        <end position="313"/>
    </location>
</feature>
<protein>
    <recommendedName>
        <fullName evidence="5">Lipoprotein</fullName>
    </recommendedName>
</protein>
<sequence length="313" mass="32452">MPGRVVSGVLAGTLVLAGCASTADDEPAAATTDPTVPATSAPPTETADPAPEPEPTASAPAPDPVAVLTDAMAASEAAPTVTLVRLDETLPDGGSDFTGTGWCRVTRVDGPDHRGRSTGHDGGTAAPSACTGGTVVADAVALGTEVRTLQDGVYLVAHAAQEDVDQAIGYYHQMGILRSVLDVATEVRAVDATTIEITAPGTRISLATSEASRLTPFGSDPESEATITVRIDPEGRVSSYGYEVVDYETSLEPGGESEFEEPYTSYDGTSWSKQWELTYGPVTVEAPDAPTRPWDGYPLGDETAVRSFFGFIV</sequence>
<accession>A0A934IAA8</accession>
<dbReference type="EMBL" id="JAEINH010000002">
    <property type="protein sequence ID" value="MBI9114090.1"/>
    <property type="molecule type" value="Genomic_DNA"/>
</dbReference>
<evidence type="ECO:0000256" key="2">
    <source>
        <dbReference type="SAM" id="SignalP"/>
    </source>
</evidence>
<keyword evidence="4" id="KW-1185">Reference proteome</keyword>
<reference evidence="3" key="1">
    <citation type="submission" date="2020-12" db="EMBL/GenBank/DDBJ databases">
        <title>Sanguibacter suaedae sp. nov., isolated from Suaeda aralocaspica.</title>
        <authorList>
            <person name="Ma Q."/>
        </authorList>
    </citation>
    <scope>NUCLEOTIDE SEQUENCE</scope>
    <source>
        <strain evidence="3">YZGR15</strain>
    </source>
</reference>
<feature type="compositionally biased region" description="Low complexity" evidence="1">
    <location>
        <begin position="28"/>
        <end position="60"/>
    </location>
</feature>
<dbReference type="Proteomes" id="UP000602087">
    <property type="component" value="Unassembled WGS sequence"/>
</dbReference>
<feature type="signal peptide" evidence="2">
    <location>
        <begin position="1"/>
        <end position="23"/>
    </location>
</feature>
<dbReference type="PROSITE" id="PS51257">
    <property type="entry name" value="PROKAR_LIPOPROTEIN"/>
    <property type="match status" value="1"/>
</dbReference>
<feature type="region of interest" description="Disordered" evidence="1">
    <location>
        <begin position="24"/>
        <end position="63"/>
    </location>
</feature>
<evidence type="ECO:0008006" key="5">
    <source>
        <dbReference type="Google" id="ProtNLM"/>
    </source>
</evidence>
<evidence type="ECO:0000313" key="4">
    <source>
        <dbReference type="Proteomes" id="UP000602087"/>
    </source>
</evidence>
<dbReference type="RefSeq" id="WP_198732632.1">
    <property type="nucleotide sequence ID" value="NZ_JAEINH010000002.1"/>
</dbReference>
<name>A0A934IAA8_9MICO</name>
<proteinExistence type="predicted"/>
<organism evidence="3 4">
    <name type="scientific">Sanguibacter suaedae</name>
    <dbReference type="NCBI Taxonomy" id="2795737"/>
    <lineage>
        <taxon>Bacteria</taxon>
        <taxon>Bacillati</taxon>
        <taxon>Actinomycetota</taxon>
        <taxon>Actinomycetes</taxon>
        <taxon>Micrococcales</taxon>
        <taxon>Sanguibacteraceae</taxon>
        <taxon>Sanguibacter</taxon>
    </lineage>
</organism>